<dbReference type="AlphaFoldDB" id="A0A8J2JE91"/>
<reference evidence="2" key="1">
    <citation type="submission" date="2021-06" db="EMBL/GenBank/DDBJ databases">
        <authorList>
            <person name="Hodson N. C."/>
            <person name="Mongue J. A."/>
            <person name="Jaron S. K."/>
        </authorList>
    </citation>
    <scope>NUCLEOTIDE SEQUENCE</scope>
</reference>
<feature type="transmembrane region" description="Helical" evidence="1">
    <location>
        <begin position="82"/>
        <end position="106"/>
    </location>
</feature>
<dbReference type="EMBL" id="CAJVCH010054839">
    <property type="protein sequence ID" value="CAG7718618.1"/>
    <property type="molecule type" value="Genomic_DNA"/>
</dbReference>
<proteinExistence type="predicted"/>
<keyword evidence="3" id="KW-1185">Reference proteome</keyword>
<sequence>MNNYSNALVMENKTGLYPLTPEIYQVSSGISTTAMHSRALQSLSPWTFFPVSNTYDFTFISVDGVERLNAAFVDYLLSPLELCVWIVLGLTLGITCLAVTIVNHYFKISGLLNAATETFLWIYAVLVENLFREYPTVLRKDTNNKRTFLRFYKIILGVWLLAGLVITNGYKGLVKSNLSVAFPFTSKFQYLSDLTGFKYYIPMETCNCTNGIDLHVVRVDNLSISDYLQKVHVSKDDSNLNLRKYWTILGDSFWRHHNIFGDNHSLIKLEELKVKIWSLHYFCENEINGIVDKILVRPKTALVTTRRSLSKYWKVFKAFMRKIPTTVFVNNGKYQDQSLADTTSMPDIFFTSKIGPFKNWVLDRMKVIFHSGLYNHWISTKYRISDLGDCDETNVSFDVPKSLKTSDVWLIYLAYFILTLTCIVEFFIEVIL</sequence>
<comment type="caution">
    <text evidence="2">The sequence shown here is derived from an EMBL/GenBank/DDBJ whole genome shotgun (WGS) entry which is preliminary data.</text>
</comment>
<protein>
    <submittedName>
        <fullName evidence="2">Uncharacterized protein</fullName>
    </submittedName>
</protein>
<feature type="transmembrane region" description="Helical" evidence="1">
    <location>
        <begin position="409"/>
        <end position="428"/>
    </location>
</feature>
<organism evidence="2 3">
    <name type="scientific">Allacma fusca</name>
    <dbReference type="NCBI Taxonomy" id="39272"/>
    <lineage>
        <taxon>Eukaryota</taxon>
        <taxon>Metazoa</taxon>
        <taxon>Ecdysozoa</taxon>
        <taxon>Arthropoda</taxon>
        <taxon>Hexapoda</taxon>
        <taxon>Collembola</taxon>
        <taxon>Symphypleona</taxon>
        <taxon>Sminthuridae</taxon>
        <taxon>Allacma</taxon>
    </lineage>
</organism>
<keyword evidence="1" id="KW-0812">Transmembrane</keyword>
<name>A0A8J2JE91_9HEXA</name>
<gene>
    <name evidence="2" type="ORF">AFUS01_LOCUS7999</name>
</gene>
<evidence type="ECO:0000256" key="1">
    <source>
        <dbReference type="SAM" id="Phobius"/>
    </source>
</evidence>
<dbReference type="Proteomes" id="UP000708208">
    <property type="component" value="Unassembled WGS sequence"/>
</dbReference>
<evidence type="ECO:0000313" key="2">
    <source>
        <dbReference type="EMBL" id="CAG7718618.1"/>
    </source>
</evidence>
<keyword evidence="1" id="KW-0472">Membrane</keyword>
<keyword evidence="1" id="KW-1133">Transmembrane helix</keyword>
<accession>A0A8J2JE91</accession>
<evidence type="ECO:0000313" key="3">
    <source>
        <dbReference type="Proteomes" id="UP000708208"/>
    </source>
</evidence>
<feature type="transmembrane region" description="Helical" evidence="1">
    <location>
        <begin position="151"/>
        <end position="170"/>
    </location>
</feature>